<evidence type="ECO:0000313" key="2">
    <source>
        <dbReference type="EMBL" id="RCV20327.1"/>
    </source>
</evidence>
<evidence type="ECO:0000256" key="1">
    <source>
        <dbReference type="SAM" id="MobiDB-lite"/>
    </source>
</evidence>
<feature type="region of interest" description="Disordered" evidence="1">
    <location>
        <begin position="93"/>
        <end position="114"/>
    </location>
</feature>
<gene>
    <name evidence="2" type="ORF">SETIT_4G047200v2</name>
</gene>
<protein>
    <submittedName>
        <fullName evidence="2">Uncharacterized protein</fullName>
    </submittedName>
</protein>
<feature type="region of interest" description="Disordered" evidence="1">
    <location>
        <begin position="264"/>
        <end position="293"/>
    </location>
</feature>
<dbReference type="EMBL" id="CM003531">
    <property type="protein sequence ID" value="RCV20327.1"/>
    <property type="molecule type" value="Genomic_DNA"/>
</dbReference>
<feature type="compositionally biased region" description="Basic and acidic residues" evidence="1">
    <location>
        <begin position="340"/>
        <end position="354"/>
    </location>
</feature>
<feature type="region of interest" description="Disordered" evidence="1">
    <location>
        <begin position="329"/>
        <end position="485"/>
    </location>
</feature>
<reference evidence="2" key="2">
    <citation type="submission" date="2015-07" db="EMBL/GenBank/DDBJ databases">
        <authorList>
            <person name="Noorani M."/>
        </authorList>
    </citation>
    <scope>NUCLEOTIDE SEQUENCE</scope>
    <source>
        <strain evidence="2">Yugu1</strain>
    </source>
</reference>
<organism evidence="2">
    <name type="scientific">Setaria italica</name>
    <name type="common">Foxtail millet</name>
    <name type="synonym">Panicum italicum</name>
    <dbReference type="NCBI Taxonomy" id="4555"/>
    <lineage>
        <taxon>Eukaryota</taxon>
        <taxon>Viridiplantae</taxon>
        <taxon>Streptophyta</taxon>
        <taxon>Embryophyta</taxon>
        <taxon>Tracheophyta</taxon>
        <taxon>Spermatophyta</taxon>
        <taxon>Magnoliopsida</taxon>
        <taxon>Liliopsida</taxon>
        <taxon>Poales</taxon>
        <taxon>Poaceae</taxon>
        <taxon>PACMAD clade</taxon>
        <taxon>Panicoideae</taxon>
        <taxon>Panicodae</taxon>
        <taxon>Paniceae</taxon>
        <taxon>Cenchrinae</taxon>
        <taxon>Setaria</taxon>
    </lineage>
</organism>
<feature type="compositionally biased region" description="Basic residues" evidence="1">
    <location>
        <begin position="146"/>
        <end position="163"/>
    </location>
</feature>
<accession>A0A368QQS8</accession>
<reference evidence="2" key="1">
    <citation type="journal article" date="2012" name="Nat. Biotechnol.">
        <title>Reference genome sequence of the model plant Setaria.</title>
        <authorList>
            <person name="Bennetzen J.L."/>
            <person name="Schmutz J."/>
            <person name="Wang H."/>
            <person name="Percifield R."/>
            <person name="Hawkins J."/>
            <person name="Pontaroli A.C."/>
            <person name="Estep M."/>
            <person name="Feng L."/>
            <person name="Vaughn J.N."/>
            <person name="Grimwood J."/>
            <person name="Jenkins J."/>
            <person name="Barry K."/>
            <person name="Lindquist E."/>
            <person name="Hellsten U."/>
            <person name="Deshpande S."/>
            <person name="Wang X."/>
            <person name="Wu X."/>
            <person name="Mitros T."/>
            <person name="Triplett J."/>
            <person name="Yang X."/>
            <person name="Ye C.Y."/>
            <person name="Mauro-Herrera M."/>
            <person name="Wang L."/>
            <person name="Li P."/>
            <person name="Sharma M."/>
            <person name="Sharma R."/>
            <person name="Ronald P.C."/>
            <person name="Panaud O."/>
            <person name="Kellogg E.A."/>
            <person name="Brutnell T.P."/>
            <person name="Doust A.N."/>
            <person name="Tuskan G.A."/>
            <person name="Rokhsar D."/>
            <person name="Devos K.M."/>
        </authorList>
    </citation>
    <scope>NUCLEOTIDE SEQUENCE [LARGE SCALE GENOMIC DNA]</scope>
    <source>
        <strain evidence="2">Yugu1</strain>
    </source>
</reference>
<feature type="compositionally biased region" description="Pro residues" evidence="1">
    <location>
        <begin position="476"/>
        <end position="485"/>
    </location>
</feature>
<sequence>MAAGGRERDGAVLPRRLHHVHEAAVVHERRPHEHGRAPPEVGVVQRHAHPADGAEVRPRDAAPGQVHGVHPLQVVHQRPRVVVALARRRERAPRRVAHGVRHHLPGGGGDRRPDHRVAEVARGQRRRQARAHVDHGVEPRLGVVRQRPRPARALPHQRHHRAERGRPRAPRLERRHLRLGQRDDGARVGGGRCRDRVRRRRLGLVLRVVVQHRGRRPRAEEPVVEAWRQGRGVPAAAGDARPRLDEVRGAPGVDDGVVQGEAKHDAAAAQAGELREQQRARRVRSGGGRHEQRPHLVARHELAEQVVQRGVRRPRRHEHRALARAVDLDAPGGGVGAEAAGERVERDERPREAVPDGAGLEELRPAVGPVEVDRGRVPAPRGEVEVGQPHGARRRLLRRDDQLRRQPLHRGHRCDGGVRGAGHPELPAADLVDEDDGDDGGGPRVTREGIRPGEGGPPPILTRIRPRGEGIWPGEGGPPPVLTRI</sequence>
<feature type="compositionally biased region" description="Basic residues" evidence="1">
    <location>
        <begin position="93"/>
        <end position="104"/>
    </location>
</feature>
<dbReference type="AlphaFoldDB" id="A0A368QQS8"/>
<proteinExistence type="predicted"/>
<feature type="region of interest" description="Disordered" evidence="1">
    <location>
        <begin position="146"/>
        <end position="173"/>
    </location>
</feature>
<dbReference type="OrthoDB" id="10647574at2759"/>
<name>A0A368QQS8_SETIT</name>